<evidence type="ECO:0000259" key="2">
    <source>
        <dbReference type="Pfam" id="PF10382"/>
    </source>
</evidence>
<dbReference type="PANTHER" id="PTHR28535">
    <property type="entry name" value="ZINC FINGER GRF-TYPE CONTAINING 1"/>
    <property type="match status" value="1"/>
</dbReference>
<name>A0A922IZL3_CARIL</name>
<feature type="region of interest" description="Disordered" evidence="1">
    <location>
        <begin position="347"/>
        <end position="388"/>
    </location>
</feature>
<feature type="compositionally biased region" description="Basic and acidic residues" evidence="1">
    <location>
        <begin position="349"/>
        <end position="366"/>
    </location>
</feature>
<dbReference type="Pfam" id="PF10382">
    <property type="entry name" value="ZGRF1-like_N"/>
    <property type="match status" value="2"/>
</dbReference>
<evidence type="ECO:0000313" key="3">
    <source>
        <dbReference type="EMBL" id="KAG6688282.1"/>
    </source>
</evidence>
<sequence>MADVKRWTVTYTKHLTQKRKVYQDGFLELQTSTNKVTLYDDYEKLLECRLLKKEEVVSCGGSLAFSAYLIDILDAQEGHKPITDLNSQGRDMKITGKPSLMQRKKFRNRSVSSDRQNYEEKKNKAWQTLSPSRKIIREFKKSEVQKYQAPQTSPDTTKPSTTEWQALYTTQVTQKAKKYHDGFLQLITCGSLGRQVMLFDESRKLLNSRFLKKDEVIRSGESIAFDSHLVEIGEHEEDRKPEIDLSAQGNNCNVVKETRTLHGKGALQNNSCSEKEGDSNFRIFTVDETKLSRRVPTNKPLRDAHQILSILHKPTTQESIAAGYMDKSKMELASPPKGTQVSDAVILDSPKDDRPLRVSLQHRESGESVSTRKSSENIDIGNSPGLMSSEAISSELSKGVDPGNSHQPGLIKIEADTQWHDGAFAFAESSSTASPIDNVRKTSTEYACTGEIDEGPSFDLGF</sequence>
<organism evidence="3 4">
    <name type="scientific">Carya illinoinensis</name>
    <name type="common">Pecan</name>
    <dbReference type="NCBI Taxonomy" id="32201"/>
    <lineage>
        <taxon>Eukaryota</taxon>
        <taxon>Viridiplantae</taxon>
        <taxon>Streptophyta</taxon>
        <taxon>Embryophyta</taxon>
        <taxon>Tracheophyta</taxon>
        <taxon>Spermatophyta</taxon>
        <taxon>Magnoliopsida</taxon>
        <taxon>eudicotyledons</taxon>
        <taxon>Gunneridae</taxon>
        <taxon>Pentapetalae</taxon>
        <taxon>rosids</taxon>
        <taxon>fabids</taxon>
        <taxon>Fagales</taxon>
        <taxon>Juglandaceae</taxon>
        <taxon>Carya</taxon>
    </lineage>
</organism>
<dbReference type="EMBL" id="CM031835">
    <property type="protein sequence ID" value="KAG6688282.1"/>
    <property type="molecule type" value="Genomic_DNA"/>
</dbReference>
<dbReference type="GO" id="GO:0035861">
    <property type="term" value="C:site of double-strand break"/>
    <property type="evidence" value="ECO:0007669"/>
    <property type="project" value="TreeGrafter"/>
</dbReference>
<dbReference type="InterPro" id="IPR052800">
    <property type="entry name" value="DNA_Repair_Helicase_ZGRF1"/>
</dbReference>
<dbReference type="GO" id="GO:0005634">
    <property type="term" value="C:nucleus"/>
    <property type="evidence" value="ECO:0007669"/>
    <property type="project" value="TreeGrafter"/>
</dbReference>
<feature type="domain" description="5'-3' DNA helicase ZGRF1-like N-terminal" evidence="2">
    <location>
        <begin position="162"/>
        <end position="240"/>
    </location>
</feature>
<proteinExistence type="predicted"/>
<comment type="caution">
    <text evidence="3">The sequence shown here is derived from an EMBL/GenBank/DDBJ whole genome shotgun (WGS) entry which is preliminary data.</text>
</comment>
<feature type="region of interest" description="Disordered" evidence="1">
    <location>
        <begin position="105"/>
        <end position="124"/>
    </location>
</feature>
<dbReference type="GO" id="GO:0006302">
    <property type="term" value="P:double-strand break repair"/>
    <property type="evidence" value="ECO:0007669"/>
    <property type="project" value="TreeGrafter"/>
</dbReference>
<protein>
    <recommendedName>
        <fullName evidence="2">5'-3' DNA helicase ZGRF1-like N-terminal domain-containing protein</fullName>
    </recommendedName>
</protein>
<dbReference type="PANTHER" id="PTHR28535:SF1">
    <property type="entry name" value="PROTEIN ZGRF1"/>
    <property type="match status" value="1"/>
</dbReference>
<dbReference type="Proteomes" id="UP000811246">
    <property type="component" value="Chromosome 11"/>
</dbReference>
<reference evidence="3" key="1">
    <citation type="submission" date="2021-01" db="EMBL/GenBank/DDBJ databases">
        <authorList>
            <person name="Lovell J.T."/>
            <person name="Bentley N."/>
            <person name="Bhattarai G."/>
            <person name="Jenkins J.W."/>
            <person name="Sreedasyam A."/>
            <person name="Alarcon Y."/>
            <person name="Bock C."/>
            <person name="Boston L."/>
            <person name="Carlson J."/>
            <person name="Cervantes K."/>
            <person name="Clermont K."/>
            <person name="Krom N."/>
            <person name="Kubenka K."/>
            <person name="Mamidi S."/>
            <person name="Mattison C."/>
            <person name="Monteros M."/>
            <person name="Pisani C."/>
            <person name="Plott C."/>
            <person name="Rajasekar S."/>
            <person name="Rhein H.S."/>
            <person name="Rohla C."/>
            <person name="Song M."/>
            <person name="Hilaire R.S."/>
            <person name="Shu S."/>
            <person name="Wells L."/>
            <person name="Wang X."/>
            <person name="Webber J."/>
            <person name="Heerema R.J."/>
            <person name="Klein P."/>
            <person name="Conner P."/>
            <person name="Grauke L."/>
            <person name="Grimwood J."/>
            <person name="Schmutz J."/>
            <person name="Randall J.J."/>
        </authorList>
    </citation>
    <scope>NUCLEOTIDE SEQUENCE</scope>
    <source>
        <tissue evidence="3">Leaf</tissue>
    </source>
</reference>
<evidence type="ECO:0000313" key="4">
    <source>
        <dbReference type="Proteomes" id="UP000811246"/>
    </source>
</evidence>
<accession>A0A922IZL3</accession>
<gene>
    <name evidence="3" type="ORF">I3842_11G116400</name>
</gene>
<dbReference type="InterPro" id="IPR018838">
    <property type="entry name" value="ZGRF1-like_N"/>
</dbReference>
<feature type="domain" description="5'-3' DNA helicase ZGRF1-like N-terminal" evidence="2">
    <location>
        <begin position="4"/>
        <end position="77"/>
    </location>
</feature>
<dbReference type="AlphaFoldDB" id="A0A922IZL3"/>
<evidence type="ECO:0000256" key="1">
    <source>
        <dbReference type="SAM" id="MobiDB-lite"/>
    </source>
</evidence>